<protein>
    <submittedName>
        <fullName evidence="2">Aggrecan core protein</fullName>
    </submittedName>
</protein>
<dbReference type="AlphaFoldDB" id="A0A4Z2GZ13"/>
<organism evidence="2 3">
    <name type="scientific">Liparis tanakae</name>
    <name type="common">Tanaka's snailfish</name>
    <dbReference type="NCBI Taxonomy" id="230148"/>
    <lineage>
        <taxon>Eukaryota</taxon>
        <taxon>Metazoa</taxon>
        <taxon>Chordata</taxon>
        <taxon>Craniata</taxon>
        <taxon>Vertebrata</taxon>
        <taxon>Euteleostomi</taxon>
        <taxon>Actinopterygii</taxon>
        <taxon>Neopterygii</taxon>
        <taxon>Teleostei</taxon>
        <taxon>Neoteleostei</taxon>
        <taxon>Acanthomorphata</taxon>
        <taxon>Eupercaria</taxon>
        <taxon>Perciformes</taxon>
        <taxon>Cottioidei</taxon>
        <taxon>Cottales</taxon>
        <taxon>Liparidae</taxon>
        <taxon>Liparis</taxon>
    </lineage>
</organism>
<dbReference type="InterPro" id="IPR016187">
    <property type="entry name" value="CTDL_fold"/>
</dbReference>
<dbReference type="Pfam" id="PF00059">
    <property type="entry name" value="Lectin_C"/>
    <property type="match status" value="1"/>
</dbReference>
<dbReference type="InterPro" id="IPR016186">
    <property type="entry name" value="C-type_lectin-like/link_sf"/>
</dbReference>
<feature type="domain" description="C-type lectin" evidence="1">
    <location>
        <begin position="1"/>
        <end position="97"/>
    </location>
</feature>
<evidence type="ECO:0000259" key="1">
    <source>
        <dbReference type="PROSITE" id="PS50041"/>
    </source>
</evidence>
<dbReference type="OrthoDB" id="6369810at2759"/>
<dbReference type="PANTHER" id="PTHR45784">
    <property type="entry name" value="C-TYPE LECTIN DOMAIN FAMILY 20 MEMBER A-RELATED"/>
    <property type="match status" value="1"/>
</dbReference>
<comment type="caution">
    <text evidence="2">The sequence shown here is derived from an EMBL/GenBank/DDBJ whole genome shotgun (WGS) entry which is preliminary data.</text>
</comment>
<name>A0A4Z2GZ13_9TELE</name>
<dbReference type="SMART" id="SM00034">
    <property type="entry name" value="CLECT"/>
    <property type="match status" value="1"/>
</dbReference>
<proteinExistence type="predicted"/>
<reference evidence="2 3" key="1">
    <citation type="submission" date="2019-03" db="EMBL/GenBank/DDBJ databases">
        <title>First draft genome of Liparis tanakae, snailfish: a comprehensive survey of snailfish specific genes.</title>
        <authorList>
            <person name="Kim W."/>
            <person name="Song I."/>
            <person name="Jeong J.-H."/>
            <person name="Kim D."/>
            <person name="Kim S."/>
            <person name="Ryu S."/>
            <person name="Song J.Y."/>
            <person name="Lee S.K."/>
        </authorList>
    </citation>
    <scope>NUCLEOTIDE SEQUENCE [LARGE SCALE GENOMIC DNA]</scope>
    <source>
        <tissue evidence="2">Muscle</tissue>
    </source>
</reference>
<evidence type="ECO:0000313" key="3">
    <source>
        <dbReference type="Proteomes" id="UP000314294"/>
    </source>
</evidence>
<keyword evidence="3" id="KW-1185">Reference proteome</keyword>
<dbReference type="Gene3D" id="3.10.100.10">
    <property type="entry name" value="Mannose-Binding Protein A, subunit A"/>
    <property type="match status" value="1"/>
</dbReference>
<dbReference type="EMBL" id="SRLO01000373">
    <property type="protein sequence ID" value="TNN58709.1"/>
    <property type="molecule type" value="Genomic_DNA"/>
</dbReference>
<evidence type="ECO:0000313" key="2">
    <source>
        <dbReference type="EMBL" id="TNN58709.1"/>
    </source>
</evidence>
<dbReference type="Proteomes" id="UP000314294">
    <property type="component" value="Unassembled WGS sequence"/>
</dbReference>
<sequence>MWWSDAQSYCREHHTDLANVRNMEENQMVQNLIPSGDRIWIGLSIDGWKWSDGSDSSFTDWNPMKTKRSAECVAADFSADGQWETLDCNVKSAFICNIDVVPVAKRVVKVRLEKRSSSLDLNDPVVMEDLLKKVHLSQIK</sequence>
<dbReference type="InterPro" id="IPR001304">
    <property type="entry name" value="C-type_lectin-like"/>
</dbReference>
<dbReference type="SUPFAM" id="SSF56436">
    <property type="entry name" value="C-type lectin-like"/>
    <property type="match status" value="1"/>
</dbReference>
<dbReference type="PROSITE" id="PS50041">
    <property type="entry name" value="C_TYPE_LECTIN_2"/>
    <property type="match status" value="1"/>
</dbReference>
<accession>A0A4Z2GZ13</accession>
<dbReference type="PANTHER" id="PTHR45784:SF3">
    <property type="entry name" value="C-TYPE LECTIN DOMAIN FAMILY 4 MEMBER K-LIKE-RELATED"/>
    <property type="match status" value="1"/>
</dbReference>
<gene>
    <name evidence="2" type="primary">ACAN_3</name>
    <name evidence="2" type="ORF">EYF80_031123</name>
</gene>